<dbReference type="OrthoDB" id="5325135at2"/>
<dbReference type="KEGG" id="bsed:DN745_14295"/>
<keyword evidence="3" id="KW-1185">Reference proteome</keyword>
<evidence type="ECO:0000313" key="3">
    <source>
        <dbReference type="Proteomes" id="UP000249799"/>
    </source>
</evidence>
<evidence type="ECO:0008006" key="4">
    <source>
        <dbReference type="Google" id="ProtNLM"/>
    </source>
</evidence>
<reference evidence="2 3" key="1">
    <citation type="submission" date="2018-06" db="EMBL/GenBank/DDBJ databases">
        <title>Lujinxingia sediminis gen. nov. sp. nov., a new facultative anaerobic member of the class Deltaproteobacteria, and proposal of Lujinxingaceae fam. nov.</title>
        <authorList>
            <person name="Guo L.-Y."/>
            <person name="Li C.-M."/>
            <person name="Wang S."/>
            <person name="Du Z.-J."/>
        </authorList>
    </citation>
    <scope>NUCLEOTIDE SEQUENCE [LARGE SCALE GENOMIC DNA]</scope>
    <source>
        <strain evidence="2 3">FA350</strain>
    </source>
</reference>
<evidence type="ECO:0000256" key="1">
    <source>
        <dbReference type="SAM" id="Phobius"/>
    </source>
</evidence>
<dbReference type="AlphaFoldDB" id="A0A2Z4FNW9"/>
<protein>
    <recommendedName>
        <fullName evidence="4">Flp family type IVb pilin</fullName>
    </recommendedName>
</protein>
<dbReference type="EMBL" id="CP030032">
    <property type="protein sequence ID" value="AWV90436.1"/>
    <property type="molecule type" value="Genomic_DNA"/>
</dbReference>
<proteinExistence type="predicted"/>
<dbReference type="Proteomes" id="UP000249799">
    <property type="component" value="Chromosome"/>
</dbReference>
<keyword evidence="1" id="KW-0812">Transmembrane</keyword>
<accession>A0A2Z4FNW9</accession>
<name>A0A2Z4FNW9_9DELT</name>
<keyword evidence="1" id="KW-0472">Membrane</keyword>
<evidence type="ECO:0000313" key="2">
    <source>
        <dbReference type="EMBL" id="AWV90436.1"/>
    </source>
</evidence>
<sequence length="91" mass="10304">MRKFEAPMNECFILPNPGKDTMNISTNTHLTSLRKRLKAFHEDTYAATSTEYIILLILIACFVIAIVKVFGTTVSQKYKAADEKVTKDVTF</sequence>
<gene>
    <name evidence="2" type="ORF">DN745_14295</name>
</gene>
<keyword evidence="1" id="KW-1133">Transmembrane helix</keyword>
<feature type="transmembrane region" description="Helical" evidence="1">
    <location>
        <begin position="52"/>
        <end position="70"/>
    </location>
</feature>
<organism evidence="2 3">
    <name type="scientific">Bradymonas sediminis</name>
    <dbReference type="NCBI Taxonomy" id="1548548"/>
    <lineage>
        <taxon>Bacteria</taxon>
        <taxon>Deltaproteobacteria</taxon>
        <taxon>Bradymonadales</taxon>
        <taxon>Bradymonadaceae</taxon>
        <taxon>Bradymonas</taxon>
    </lineage>
</organism>